<dbReference type="Gene3D" id="3.40.190.10">
    <property type="entry name" value="Periplasmic binding protein-like II"/>
    <property type="match status" value="1"/>
</dbReference>
<evidence type="ECO:0000313" key="2">
    <source>
        <dbReference type="Proteomes" id="UP000181936"/>
    </source>
</evidence>
<dbReference type="Proteomes" id="UP000181936">
    <property type="component" value="Chromosome"/>
</dbReference>
<organism evidence="1 2">
    <name type="scientific">Bacillus weihaiensis</name>
    <dbReference type="NCBI Taxonomy" id="1547283"/>
    <lineage>
        <taxon>Bacteria</taxon>
        <taxon>Bacillati</taxon>
        <taxon>Bacillota</taxon>
        <taxon>Bacilli</taxon>
        <taxon>Bacillales</taxon>
        <taxon>Bacillaceae</taxon>
        <taxon>Bacillus</taxon>
    </lineage>
</organism>
<dbReference type="EMBL" id="CP016020">
    <property type="protein sequence ID" value="APH05149.1"/>
    <property type="molecule type" value="Genomic_DNA"/>
</dbReference>
<name>A0A1L3MS37_9BACI</name>
<dbReference type="STRING" id="1547283.A9C19_10525"/>
<dbReference type="InterPro" id="IPR006059">
    <property type="entry name" value="SBP"/>
</dbReference>
<dbReference type="InterPro" id="IPR050490">
    <property type="entry name" value="Bact_solute-bd_prot1"/>
</dbReference>
<sequence>MKLKWLAIFVSALIVMVLVIGCSNDEKSNGSVSGTEEGKITLNFHHWYNEDAGNWTKVIEAYEKENPGVKINSQPLVENLNHDEYLKKLDLLASSGEQLDILMFSNQADFAKRVDAGLIAPIDSYVEEESLNLDEEYRSLPGKINGSYYALPGKSVTSLVLLNKDHLDAAGLPVPTDWTWDDYEEYAKKLTITEGDNKRYGTYFHTWPDTYLILKLMNKEKNTNIINEDDTSNMDDPMVKESLELRYRMEQVEQTAVPYAETLSQKLNYRQQFFTQAASMIPSGSWMVSEWGEFIPEFKIAWAPLPKNNKEDQPWTIIQGDVVSVAQNSEHKEEAYKFIRWFTTEGIMLQQKSLPSWIGADLNEVIDHLLANTAKPEAVDKESLIFTLENAVSAERGIPQSYISEAYDEYNAEAELYLLGEQDIETTMKNAKEKIQAIIDSNK</sequence>
<dbReference type="Pfam" id="PF01547">
    <property type="entry name" value="SBP_bac_1"/>
    <property type="match status" value="1"/>
</dbReference>
<evidence type="ECO:0000313" key="1">
    <source>
        <dbReference type="EMBL" id="APH05149.1"/>
    </source>
</evidence>
<proteinExistence type="predicted"/>
<dbReference type="KEGG" id="bwh:A9C19_10525"/>
<protein>
    <recommendedName>
        <fullName evidence="3">ABC transporter substrate-binding protein</fullName>
    </recommendedName>
</protein>
<dbReference type="OrthoDB" id="2643984at2"/>
<reference evidence="1 2" key="1">
    <citation type="journal article" date="2016" name="Sci. Rep.">
        <title>Complete genome sequence and transcriptomic analysis of a novel marine strain Bacillus weihaiensis reveals the mechanism of brown algae degradation.</title>
        <authorList>
            <person name="Zhu Y."/>
            <person name="Chen P."/>
            <person name="Bao Y."/>
            <person name="Men Y."/>
            <person name="Zeng Y."/>
            <person name="Yang J."/>
            <person name="Sun J."/>
            <person name="Sun Y."/>
        </authorList>
    </citation>
    <scope>NUCLEOTIDE SEQUENCE [LARGE SCALE GENOMIC DNA]</scope>
    <source>
        <strain evidence="1 2">Alg07</strain>
    </source>
</reference>
<gene>
    <name evidence="1" type="ORF">A9C19_10525</name>
</gene>
<dbReference type="PANTHER" id="PTHR43649">
    <property type="entry name" value="ARABINOSE-BINDING PROTEIN-RELATED"/>
    <property type="match status" value="1"/>
</dbReference>
<dbReference type="PROSITE" id="PS51257">
    <property type="entry name" value="PROKAR_LIPOPROTEIN"/>
    <property type="match status" value="1"/>
</dbReference>
<evidence type="ECO:0008006" key="3">
    <source>
        <dbReference type="Google" id="ProtNLM"/>
    </source>
</evidence>
<accession>A0A1L3MS37</accession>
<dbReference type="CDD" id="cd13585">
    <property type="entry name" value="PBP2_TMBP_like"/>
    <property type="match status" value="1"/>
</dbReference>
<dbReference type="AlphaFoldDB" id="A0A1L3MS37"/>
<dbReference type="RefSeq" id="WP_072579942.1">
    <property type="nucleotide sequence ID" value="NZ_CP016020.1"/>
</dbReference>
<keyword evidence="2" id="KW-1185">Reference proteome</keyword>
<dbReference type="SUPFAM" id="SSF53850">
    <property type="entry name" value="Periplasmic binding protein-like II"/>
    <property type="match status" value="1"/>
</dbReference>
<dbReference type="PANTHER" id="PTHR43649:SF12">
    <property type="entry name" value="DIACETYLCHITOBIOSE BINDING PROTEIN DASA"/>
    <property type="match status" value="1"/>
</dbReference>